<keyword evidence="5" id="KW-0408">Iron</keyword>
<dbReference type="InterPro" id="IPR011051">
    <property type="entry name" value="RmlC_Cupin_sf"/>
</dbReference>
<evidence type="ECO:0000256" key="4">
    <source>
        <dbReference type="ARBA" id="ARBA00023002"/>
    </source>
</evidence>
<dbReference type="Pfam" id="PF05995">
    <property type="entry name" value="CDO_I"/>
    <property type="match status" value="1"/>
</dbReference>
<dbReference type="PANTHER" id="PTHR12918:SF1">
    <property type="entry name" value="CYSTEINE DIOXYGENASE TYPE 1"/>
    <property type="match status" value="1"/>
</dbReference>
<keyword evidence="3" id="KW-0223">Dioxygenase</keyword>
<feature type="region of interest" description="Disordered" evidence="6">
    <location>
        <begin position="1"/>
        <end position="47"/>
    </location>
</feature>
<dbReference type="Gene3D" id="1.20.5.440">
    <property type="entry name" value="ATP synthase delta/epsilon subunit, C-terminal domain"/>
    <property type="match status" value="1"/>
</dbReference>
<evidence type="ECO:0000256" key="2">
    <source>
        <dbReference type="ARBA" id="ARBA00022723"/>
    </source>
</evidence>
<dbReference type="Proteomes" id="UP001267710">
    <property type="component" value="Unassembled WGS sequence"/>
</dbReference>
<dbReference type="InterPro" id="IPR010300">
    <property type="entry name" value="CDO_1"/>
</dbReference>
<name>A0ABU1IDK6_9BURK</name>
<dbReference type="RefSeq" id="WP_309829823.1">
    <property type="nucleotide sequence ID" value="NZ_JAVIZX010000001.1"/>
</dbReference>
<keyword evidence="8" id="KW-1185">Reference proteome</keyword>
<evidence type="ECO:0000256" key="6">
    <source>
        <dbReference type="SAM" id="MobiDB-lite"/>
    </source>
</evidence>
<organism evidence="7 8">
    <name type="scientific">Paracidovorax wautersii</name>
    <dbReference type="NCBI Taxonomy" id="1177982"/>
    <lineage>
        <taxon>Bacteria</taxon>
        <taxon>Pseudomonadati</taxon>
        <taxon>Pseudomonadota</taxon>
        <taxon>Betaproteobacteria</taxon>
        <taxon>Burkholderiales</taxon>
        <taxon>Comamonadaceae</taxon>
        <taxon>Paracidovorax</taxon>
    </lineage>
</organism>
<comment type="caution">
    <text evidence="7">The sequence shown here is derived from an EMBL/GenBank/DDBJ whole genome shotgun (WGS) entry which is preliminary data.</text>
</comment>
<accession>A0ABU1IDK6</accession>
<keyword evidence="2" id="KW-0479">Metal-binding</keyword>
<evidence type="ECO:0000256" key="5">
    <source>
        <dbReference type="ARBA" id="ARBA00023004"/>
    </source>
</evidence>
<evidence type="ECO:0000256" key="3">
    <source>
        <dbReference type="ARBA" id="ARBA00022964"/>
    </source>
</evidence>
<dbReference type="EC" id="1.13.11.91" evidence="7"/>
<dbReference type="SUPFAM" id="SSF51182">
    <property type="entry name" value="RmlC-like cupins"/>
    <property type="match status" value="1"/>
</dbReference>
<dbReference type="PANTHER" id="PTHR12918">
    <property type="entry name" value="CYSTEINE DIOXYGENASE"/>
    <property type="match status" value="1"/>
</dbReference>
<comment type="similarity">
    <text evidence="1">Belongs to the cysteine dioxygenase family.</text>
</comment>
<proteinExistence type="inferred from homology"/>
<sequence length="242" mass="25765">MPTPSHTAGASADAMQGVTRDPLPAAPPAAQSPGASALPPATPAPARDPARLRHFVQQFAQLIEGRPTEAEVRARGGALLGDLVAHDDWLSDAYAQPHPDYYQQHLLHADALGRFSVVSFVWGPGQATPIHDHTVWGLIGMLRGAEVAQNYAQAGDGRWLPDGAAVRLAPGQVEAVSPTIGDVHRVSNAFTDRTSISIHVYGADIGAVHRSVYREDGTRKPFVSGYSNAVLPNIWRRDAAPC</sequence>
<evidence type="ECO:0000313" key="7">
    <source>
        <dbReference type="EMBL" id="MDR6215309.1"/>
    </source>
</evidence>
<evidence type="ECO:0000313" key="8">
    <source>
        <dbReference type="Proteomes" id="UP001267710"/>
    </source>
</evidence>
<protein>
    <submittedName>
        <fullName evidence="7">Metal-dependent enzyme (Double-stranded beta helix superfamily)</fullName>
        <ecNumber evidence="7">1.13.11.91</ecNumber>
    </submittedName>
</protein>
<dbReference type="Gene3D" id="2.60.120.10">
    <property type="entry name" value="Jelly Rolls"/>
    <property type="match status" value="1"/>
</dbReference>
<reference evidence="7 8" key="1">
    <citation type="submission" date="2023-08" db="EMBL/GenBank/DDBJ databases">
        <title>Functional and genomic diversity of the sorghum phyllosphere microbiome.</title>
        <authorList>
            <person name="Shade A."/>
        </authorList>
    </citation>
    <scope>NUCLEOTIDE SEQUENCE [LARGE SCALE GENOMIC DNA]</scope>
    <source>
        <strain evidence="7 8">SORGH_AS_0335</strain>
    </source>
</reference>
<feature type="compositionally biased region" description="Low complexity" evidence="6">
    <location>
        <begin position="28"/>
        <end position="47"/>
    </location>
</feature>
<gene>
    <name evidence="7" type="ORF">QE399_002998</name>
</gene>
<dbReference type="EMBL" id="JAVIZX010000001">
    <property type="protein sequence ID" value="MDR6215309.1"/>
    <property type="molecule type" value="Genomic_DNA"/>
</dbReference>
<dbReference type="GO" id="GO:0016491">
    <property type="term" value="F:oxidoreductase activity"/>
    <property type="evidence" value="ECO:0007669"/>
    <property type="project" value="UniProtKB-KW"/>
</dbReference>
<dbReference type="CDD" id="cd10548">
    <property type="entry name" value="cupin_CDO"/>
    <property type="match status" value="1"/>
</dbReference>
<dbReference type="InterPro" id="IPR014710">
    <property type="entry name" value="RmlC-like_jellyroll"/>
</dbReference>
<keyword evidence="4 7" id="KW-0560">Oxidoreductase</keyword>
<evidence type="ECO:0000256" key="1">
    <source>
        <dbReference type="ARBA" id="ARBA00006622"/>
    </source>
</evidence>